<dbReference type="InterPro" id="IPR029058">
    <property type="entry name" value="AB_hydrolase_fold"/>
</dbReference>
<evidence type="ECO:0000259" key="14">
    <source>
        <dbReference type="Pfam" id="PF00326"/>
    </source>
</evidence>
<comment type="catalytic activity">
    <reaction evidence="1">
        <text>Release of an N-terminal dipeptide, Xaa-Yaa-|-Zaa-, from a polypeptide, preferentially when Yaa is Pro, provided Zaa is neither Pro nor hydroxyproline.</text>
        <dbReference type="EC" id="3.4.14.5"/>
    </reaction>
</comment>
<dbReference type="GO" id="GO:0006508">
    <property type="term" value="P:proteolysis"/>
    <property type="evidence" value="ECO:0007669"/>
    <property type="project" value="UniProtKB-KW"/>
</dbReference>
<feature type="domain" description="Dipeptidylpeptidase IV N-terminal" evidence="15">
    <location>
        <begin position="105"/>
        <end position="469"/>
    </location>
</feature>
<dbReference type="Pfam" id="PF00930">
    <property type="entry name" value="DPPIV_N"/>
    <property type="match status" value="1"/>
</dbReference>
<dbReference type="EC" id="3.4.14.5" evidence="4"/>
<keyword evidence="6" id="KW-0964">Secreted</keyword>
<proteinExistence type="inferred from homology"/>
<evidence type="ECO:0000256" key="3">
    <source>
        <dbReference type="ARBA" id="ARBA00006150"/>
    </source>
</evidence>
<dbReference type="Gene3D" id="2.140.10.30">
    <property type="entry name" value="Dipeptidylpeptidase IV, N-terminal domain"/>
    <property type="match status" value="1"/>
</dbReference>
<dbReference type="GO" id="GO:0005576">
    <property type="term" value="C:extracellular region"/>
    <property type="evidence" value="ECO:0007669"/>
    <property type="project" value="UniProtKB-SubCell"/>
</dbReference>
<gene>
    <name evidence="16" type="ORF">M501DRAFT_1018431</name>
</gene>
<dbReference type="GO" id="GO:0004177">
    <property type="term" value="F:aminopeptidase activity"/>
    <property type="evidence" value="ECO:0007669"/>
    <property type="project" value="UniProtKB-KW"/>
</dbReference>
<evidence type="ECO:0000259" key="15">
    <source>
        <dbReference type="Pfam" id="PF00930"/>
    </source>
</evidence>
<keyword evidence="5" id="KW-0031">Aminopeptidase</keyword>
<dbReference type="PANTHER" id="PTHR11731:SF162">
    <property type="entry name" value="DIPEPTIDYL PEPTIDASE 4-RELATED"/>
    <property type="match status" value="1"/>
</dbReference>
<dbReference type="InterPro" id="IPR001375">
    <property type="entry name" value="Peptidase_S9_cat"/>
</dbReference>
<keyword evidence="11" id="KW-0325">Glycoprotein</keyword>
<dbReference type="SUPFAM" id="SSF82171">
    <property type="entry name" value="DPP6 N-terminal domain-like"/>
    <property type="match status" value="1"/>
</dbReference>
<evidence type="ECO:0000256" key="1">
    <source>
        <dbReference type="ARBA" id="ARBA00001257"/>
    </source>
</evidence>
<evidence type="ECO:0000256" key="2">
    <source>
        <dbReference type="ARBA" id="ARBA00004613"/>
    </source>
</evidence>
<protein>
    <recommendedName>
        <fullName evidence="4">dipeptidyl-peptidase IV</fullName>
        <ecNumber evidence="4">3.4.14.5</ecNumber>
    </recommendedName>
    <alternativeName>
        <fullName evidence="12">Dipeptidyl peptidase IV</fullName>
    </alternativeName>
</protein>
<dbReference type="GO" id="GO:0008239">
    <property type="term" value="F:dipeptidyl-peptidase activity"/>
    <property type="evidence" value="ECO:0007669"/>
    <property type="project" value="UniProtKB-EC"/>
</dbReference>
<dbReference type="Proteomes" id="UP000799429">
    <property type="component" value="Unassembled WGS sequence"/>
</dbReference>
<comment type="subcellular location">
    <subcellularLocation>
        <location evidence="2">Secreted</location>
    </subcellularLocation>
</comment>
<evidence type="ECO:0000256" key="9">
    <source>
        <dbReference type="ARBA" id="ARBA00022801"/>
    </source>
</evidence>
<dbReference type="Gene3D" id="3.40.50.1820">
    <property type="entry name" value="alpha/beta hydrolase"/>
    <property type="match status" value="1"/>
</dbReference>
<name>A0A9P4VP83_9PEZI</name>
<dbReference type="SUPFAM" id="SSF53474">
    <property type="entry name" value="alpha/beta-Hydrolases"/>
    <property type="match status" value="1"/>
</dbReference>
<comment type="similarity">
    <text evidence="3">Belongs to the peptidase S9B family.</text>
</comment>
<evidence type="ECO:0000256" key="6">
    <source>
        <dbReference type="ARBA" id="ARBA00022525"/>
    </source>
</evidence>
<evidence type="ECO:0000256" key="7">
    <source>
        <dbReference type="ARBA" id="ARBA00022670"/>
    </source>
</evidence>
<evidence type="ECO:0000256" key="8">
    <source>
        <dbReference type="ARBA" id="ARBA00022729"/>
    </source>
</evidence>
<keyword evidence="17" id="KW-1185">Reference proteome</keyword>
<evidence type="ECO:0000256" key="11">
    <source>
        <dbReference type="ARBA" id="ARBA00023180"/>
    </source>
</evidence>
<dbReference type="OrthoDB" id="16520at2759"/>
<dbReference type="GO" id="GO:0008236">
    <property type="term" value="F:serine-type peptidase activity"/>
    <property type="evidence" value="ECO:0007669"/>
    <property type="project" value="UniProtKB-KW"/>
</dbReference>
<comment type="caution">
    <text evidence="16">The sequence shown here is derived from an EMBL/GenBank/DDBJ whole genome shotgun (WGS) entry which is preliminary data.</text>
</comment>
<organism evidence="16 17">
    <name type="scientific">Patellaria atrata CBS 101060</name>
    <dbReference type="NCBI Taxonomy" id="1346257"/>
    <lineage>
        <taxon>Eukaryota</taxon>
        <taxon>Fungi</taxon>
        <taxon>Dikarya</taxon>
        <taxon>Ascomycota</taxon>
        <taxon>Pezizomycotina</taxon>
        <taxon>Dothideomycetes</taxon>
        <taxon>Dothideomycetes incertae sedis</taxon>
        <taxon>Patellariales</taxon>
        <taxon>Patellariaceae</taxon>
        <taxon>Patellaria</taxon>
    </lineage>
</organism>
<evidence type="ECO:0000256" key="10">
    <source>
        <dbReference type="ARBA" id="ARBA00022825"/>
    </source>
</evidence>
<evidence type="ECO:0000313" key="17">
    <source>
        <dbReference type="Proteomes" id="UP000799429"/>
    </source>
</evidence>
<keyword evidence="7" id="KW-0645">Protease</keyword>
<keyword evidence="8 13" id="KW-0732">Signal</keyword>
<dbReference type="GO" id="GO:0005886">
    <property type="term" value="C:plasma membrane"/>
    <property type="evidence" value="ECO:0007669"/>
    <property type="project" value="TreeGrafter"/>
</dbReference>
<dbReference type="PANTHER" id="PTHR11731">
    <property type="entry name" value="PROTEASE FAMILY S9B,C DIPEPTIDYL-PEPTIDASE IV-RELATED"/>
    <property type="match status" value="1"/>
</dbReference>
<feature type="chain" id="PRO_5040348310" description="dipeptidyl-peptidase IV" evidence="13">
    <location>
        <begin position="19"/>
        <end position="795"/>
    </location>
</feature>
<dbReference type="FunFam" id="3.40.50.1820:FF:000003">
    <property type="entry name" value="Dipeptidyl peptidase 4"/>
    <property type="match status" value="1"/>
</dbReference>
<evidence type="ECO:0000256" key="13">
    <source>
        <dbReference type="SAM" id="SignalP"/>
    </source>
</evidence>
<dbReference type="AlphaFoldDB" id="A0A9P4VP83"/>
<evidence type="ECO:0000313" key="16">
    <source>
        <dbReference type="EMBL" id="KAF2837030.1"/>
    </source>
</evidence>
<evidence type="ECO:0000256" key="5">
    <source>
        <dbReference type="ARBA" id="ARBA00022438"/>
    </source>
</evidence>
<reference evidence="16" key="1">
    <citation type="journal article" date="2020" name="Stud. Mycol.">
        <title>101 Dothideomycetes genomes: a test case for predicting lifestyles and emergence of pathogens.</title>
        <authorList>
            <person name="Haridas S."/>
            <person name="Albert R."/>
            <person name="Binder M."/>
            <person name="Bloem J."/>
            <person name="Labutti K."/>
            <person name="Salamov A."/>
            <person name="Andreopoulos B."/>
            <person name="Baker S."/>
            <person name="Barry K."/>
            <person name="Bills G."/>
            <person name="Bluhm B."/>
            <person name="Cannon C."/>
            <person name="Castanera R."/>
            <person name="Culley D."/>
            <person name="Daum C."/>
            <person name="Ezra D."/>
            <person name="Gonzalez J."/>
            <person name="Henrissat B."/>
            <person name="Kuo A."/>
            <person name="Liang C."/>
            <person name="Lipzen A."/>
            <person name="Lutzoni F."/>
            <person name="Magnuson J."/>
            <person name="Mondo S."/>
            <person name="Nolan M."/>
            <person name="Ohm R."/>
            <person name="Pangilinan J."/>
            <person name="Park H.-J."/>
            <person name="Ramirez L."/>
            <person name="Alfaro M."/>
            <person name="Sun H."/>
            <person name="Tritt A."/>
            <person name="Yoshinaga Y."/>
            <person name="Zwiers L.-H."/>
            <person name="Turgeon B."/>
            <person name="Goodwin S."/>
            <person name="Spatafora J."/>
            <person name="Crous P."/>
            <person name="Grigoriev I."/>
        </authorList>
    </citation>
    <scope>NUCLEOTIDE SEQUENCE</scope>
    <source>
        <strain evidence="16">CBS 101060</strain>
    </source>
</reference>
<feature type="domain" description="Peptidase S9 prolyl oligopeptidase catalytic" evidence="14">
    <location>
        <begin position="555"/>
        <end position="746"/>
    </location>
</feature>
<dbReference type="Pfam" id="PF00326">
    <property type="entry name" value="Peptidase_S9"/>
    <property type="match status" value="1"/>
</dbReference>
<evidence type="ECO:0000256" key="12">
    <source>
        <dbReference type="ARBA" id="ARBA00030567"/>
    </source>
</evidence>
<dbReference type="EMBL" id="MU006101">
    <property type="protein sequence ID" value="KAF2837030.1"/>
    <property type="molecule type" value="Genomic_DNA"/>
</dbReference>
<dbReference type="InterPro" id="IPR002469">
    <property type="entry name" value="Peptidase_S9B_N"/>
</dbReference>
<accession>A0A9P4VP83</accession>
<feature type="signal peptide" evidence="13">
    <location>
        <begin position="1"/>
        <end position="18"/>
    </location>
</feature>
<evidence type="ECO:0000256" key="4">
    <source>
        <dbReference type="ARBA" id="ARBA00012062"/>
    </source>
</evidence>
<keyword evidence="10" id="KW-0720">Serine protease</keyword>
<dbReference type="InterPro" id="IPR050278">
    <property type="entry name" value="Serine_Prot_S9B/DPPIV"/>
</dbReference>
<sequence>MLSSVVLSSLLLLSGVCAIEPPRVPHQPLGNGTKILDYNQTTASPGVFRASSAAFDWAATEEDGQFVYVSTAGALVLESIVTGENETFVPADQLPADYWEYWIKPDLSKVLFSVNYTKQYRHSYFADYLIYDRETGTTEPLVADQVGDIQYATWNPVEDQIAFVRGNDIYIWNSGEVTRVTEDGGPDLFNGVPDWVYEEEIFGDRYTLWYSPDGEYLAYLSFNETGVPTYTVPYYMHGQKHAPSYPFELDIRYPKVGAKNPTVAVYLLTLEDLSISTIPVTAFEPEDLIIGEVAWVTDDHSHLIYRAFNRVQDHEVLVTYATAGGSSTEVRTRDGTDGWLDNNIAISYVGSVASNVTRGFNSSTYYVDISDESGWTHIYLFPVLGGKPIPLTTGEWEVRAILKIDTTRGLIYYRSTEHHSTESHVYSVSYKDFTKTALVDDAVSASWTASFSSQGGYYVLSYLGPDVPYQELYSINSTNTPIRTLTSNARLYNLLQTYNLPNITYLELQHPDGYTLNAMLRQPPNFDPSKKYPLLLIPYGGPGAQEVTKNFQQLNWKAYITSDPDLEYATLTVDNRGTGYKGRAFRSQVASRLGTLEAQDQVWAAQHFAETHSWIDTAHVGIFGWSFGGYLSAKVVELDSPAISLALITAPVSDWRLYDSMYTERYMKLPTNDSNAEGYTTGAVHSTAGFKNIAGGVLIQHGTGDDNVHFQNSAALVDLLVGEGVSPEKVQVQWFTDSDHSIVYNGGNNFLYRQLSIRLFEEKHREGEGGGHQWSRRRVEEESVGVRWAREKGIL</sequence>
<keyword evidence="9" id="KW-0378">Hydrolase</keyword>